<sequence length="63" mass="7011">MSKSLRIKIGLISNLIICLWGIYRMFSENALAFIPVILVAGVFIGFIASIYELKKSNTGKYQG</sequence>
<keyword evidence="1" id="KW-0472">Membrane</keyword>
<dbReference type="OrthoDB" id="2927302at2"/>
<keyword evidence="3" id="KW-1185">Reference proteome</keyword>
<accession>A0A1H3WHJ7</accession>
<keyword evidence="1" id="KW-1133">Transmembrane helix</keyword>
<evidence type="ECO:0000313" key="2">
    <source>
        <dbReference type="EMBL" id="SDZ86583.1"/>
    </source>
</evidence>
<proteinExistence type="predicted"/>
<gene>
    <name evidence="2" type="ORF">SAMN05421743_101466</name>
</gene>
<evidence type="ECO:0000256" key="1">
    <source>
        <dbReference type="SAM" id="Phobius"/>
    </source>
</evidence>
<name>A0A1H3WHJ7_9BACI</name>
<evidence type="ECO:0000313" key="3">
    <source>
        <dbReference type="Proteomes" id="UP000198584"/>
    </source>
</evidence>
<keyword evidence="1" id="KW-0812">Transmembrane</keyword>
<feature type="transmembrane region" description="Helical" evidence="1">
    <location>
        <begin position="32"/>
        <end position="51"/>
    </location>
</feature>
<feature type="transmembrane region" description="Helical" evidence="1">
    <location>
        <begin position="7"/>
        <end position="26"/>
    </location>
</feature>
<dbReference type="RefSeq" id="WP_093041878.1">
    <property type="nucleotide sequence ID" value="NZ_FNQR01000001.1"/>
</dbReference>
<protein>
    <submittedName>
        <fullName evidence="2">Uncharacterized protein</fullName>
    </submittedName>
</protein>
<dbReference type="Proteomes" id="UP000198584">
    <property type="component" value="Unassembled WGS sequence"/>
</dbReference>
<organism evidence="2 3">
    <name type="scientific">Thalassobacillus cyri</name>
    <dbReference type="NCBI Taxonomy" id="571932"/>
    <lineage>
        <taxon>Bacteria</taxon>
        <taxon>Bacillati</taxon>
        <taxon>Bacillota</taxon>
        <taxon>Bacilli</taxon>
        <taxon>Bacillales</taxon>
        <taxon>Bacillaceae</taxon>
        <taxon>Thalassobacillus</taxon>
    </lineage>
</organism>
<reference evidence="2 3" key="1">
    <citation type="submission" date="2016-10" db="EMBL/GenBank/DDBJ databases">
        <authorList>
            <person name="de Groot N.N."/>
        </authorList>
    </citation>
    <scope>NUCLEOTIDE SEQUENCE [LARGE SCALE GENOMIC DNA]</scope>
    <source>
        <strain evidence="2 3">CCM7597</strain>
    </source>
</reference>
<dbReference type="EMBL" id="FNQR01000001">
    <property type="protein sequence ID" value="SDZ86583.1"/>
    <property type="molecule type" value="Genomic_DNA"/>
</dbReference>
<dbReference type="AlphaFoldDB" id="A0A1H3WHJ7"/>